<dbReference type="RefSeq" id="WP_026099852.1">
    <property type="nucleotide sequence ID" value="NZ_KB235941.1"/>
</dbReference>
<dbReference type="InterPro" id="IPR019896">
    <property type="entry name" value="Polysacch_pyruvyl_Trfase_CsaB"/>
</dbReference>
<dbReference type="PANTHER" id="PTHR36836:SF1">
    <property type="entry name" value="COLANIC ACID BIOSYNTHESIS PROTEIN WCAK"/>
    <property type="match status" value="1"/>
</dbReference>
<evidence type="ECO:0000313" key="2">
    <source>
        <dbReference type="EMBL" id="KKJ01597.1"/>
    </source>
</evidence>
<dbReference type="NCBIfam" id="TIGR03609">
    <property type="entry name" value="S_layer_CsaB"/>
    <property type="match status" value="1"/>
</dbReference>
<dbReference type="STRING" id="317619.GCA_000332315_04231"/>
<name>A0A0M2Q4T8_PROHO</name>
<protein>
    <submittedName>
        <fullName evidence="2">Polysaccharide pyruvyl transferase</fullName>
    </submittedName>
</protein>
<dbReference type="GO" id="GO:0016740">
    <property type="term" value="F:transferase activity"/>
    <property type="evidence" value="ECO:0007669"/>
    <property type="project" value="UniProtKB-KW"/>
</dbReference>
<evidence type="ECO:0000313" key="3">
    <source>
        <dbReference type="Proteomes" id="UP000034681"/>
    </source>
</evidence>
<dbReference type="eggNOG" id="COG2327">
    <property type="taxonomic scope" value="Bacteria"/>
</dbReference>
<accession>A0A0M2Q4T8</accession>
<dbReference type="Proteomes" id="UP000034681">
    <property type="component" value="Unassembled WGS sequence"/>
</dbReference>
<reference evidence="2" key="1">
    <citation type="submission" date="2012-04" db="EMBL/GenBank/DDBJ databases">
        <authorList>
            <person name="Borisov I.G."/>
            <person name="Ivanikova N.V."/>
            <person name="Pinevich A.V."/>
        </authorList>
    </citation>
    <scope>NUCLEOTIDE SEQUENCE</scope>
    <source>
        <strain evidence="2">CALU 1027</strain>
    </source>
</reference>
<dbReference type="OrthoDB" id="3199616at2"/>
<dbReference type="EMBL" id="AJTX02000002">
    <property type="protein sequence ID" value="KKJ01597.1"/>
    <property type="molecule type" value="Genomic_DNA"/>
</dbReference>
<comment type="caution">
    <text evidence="2">The sequence shown here is derived from an EMBL/GenBank/DDBJ whole genome shotgun (WGS) entry which is preliminary data.</text>
</comment>
<gene>
    <name evidence="2" type="ORF">PROH_04740</name>
</gene>
<organism evidence="2 3">
    <name type="scientific">Prochlorothrix hollandica PCC 9006 = CALU 1027</name>
    <dbReference type="NCBI Taxonomy" id="317619"/>
    <lineage>
        <taxon>Bacteria</taxon>
        <taxon>Bacillati</taxon>
        <taxon>Cyanobacteriota</taxon>
        <taxon>Cyanophyceae</taxon>
        <taxon>Prochlorotrichales</taxon>
        <taxon>Prochlorotrichaceae</taxon>
        <taxon>Prochlorothrix</taxon>
    </lineage>
</organism>
<feature type="domain" description="Polysaccharide pyruvyl transferase" evidence="1">
    <location>
        <begin position="15"/>
        <end position="283"/>
    </location>
</feature>
<evidence type="ECO:0000259" key="1">
    <source>
        <dbReference type="Pfam" id="PF04230"/>
    </source>
</evidence>
<dbReference type="Pfam" id="PF04230">
    <property type="entry name" value="PS_pyruv_trans"/>
    <property type="match status" value="1"/>
</dbReference>
<dbReference type="InterPro" id="IPR007345">
    <property type="entry name" value="Polysacch_pyruvyl_Trfase"/>
</dbReference>
<proteinExistence type="predicted"/>
<keyword evidence="3" id="KW-1185">Reference proteome</keyword>
<dbReference type="AlphaFoldDB" id="A0A0M2Q4T8"/>
<keyword evidence="2" id="KW-0808">Transferase</keyword>
<sequence>MGKRAVLCGYYGQGNGGDEALLATLLQMLPSTVNPLVLSGDPPATQAAYGVEAVDRKSGLALLQALKSADAFIFGGGSLMQDSTSSASLLYYGGLMGLAQQLNLQTIAWAQGIGPLGRSWNRWITRRVFRQCHGVSVRDGGSAQLLSQWQVPYVEAPDPVWALEAEPMPGLANLPAPRIAVNLRPHPSLTPQRLECLVQACVDLQRATGACFLLLPFQPHADRGPLSALAERLPGQFHWLETTNPRQLKGIFQGVDMTIAMRLHGLIMAAAEGCRCVALSYDPKVSRLREELGLPGYELADLPASSTTISRLWLEVYANGEALSGDRRHSLRDRALMHQDVLKILT</sequence>
<dbReference type="PANTHER" id="PTHR36836">
    <property type="entry name" value="COLANIC ACID BIOSYNTHESIS PROTEIN WCAK"/>
    <property type="match status" value="1"/>
</dbReference>